<dbReference type="SMART" id="SM00129">
    <property type="entry name" value="KISc"/>
    <property type="match status" value="1"/>
</dbReference>
<feature type="region of interest" description="Disordered" evidence="6">
    <location>
        <begin position="99"/>
        <end position="127"/>
    </location>
</feature>
<dbReference type="GO" id="GO:0005524">
    <property type="term" value="F:ATP binding"/>
    <property type="evidence" value="ECO:0007669"/>
    <property type="project" value="UniProtKB-UniRule"/>
</dbReference>
<feature type="domain" description="Kinesin motor" evidence="7">
    <location>
        <begin position="11"/>
        <end position="391"/>
    </location>
</feature>
<evidence type="ECO:0000313" key="9">
    <source>
        <dbReference type="Proteomes" id="UP001209570"/>
    </source>
</evidence>
<feature type="compositionally biased region" description="Low complexity" evidence="6">
    <location>
        <begin position="647"/>
        <end position="659"/>
    </location>
</feature>
<dbReference type="GO" id="GO:0007052">
    <property type="term" value="P:mitotic spindle organization"/>
    <property type="evidence" value="ECO:0007669"/>
    <property type="project" value="TreeGrafter"/>
</dbReference>
<keyword evidence="5" id="KW-0175">Coiled coil</keyword>
<dbReference type="PROSITE" id="PS50067">
    <property type="entry name" value="KINESIN_MOTOR_2"/>
    <property type="match status" value="1"/>
</dbReference>
<dbReference type="InterPro" id="IPR036961">
    <property type="entry name" value="Kinesin_motor_dom_sf"/>
</dbReference>
<dbReference type="AlphaFoldDB" id="A0AAD5LEN6"/>
<organism evidence="8 9">
    <name type="scientific">Pythium insidiosum</name>
    <name type="common">Pythiosis disease agent</name>
    <dbReference type="NCBI Taxonomy" id="114742"/>
    <lineage>
        <taxon>Eukaryota</taxon>
        <taxon>Sar</taxon>
        <taxon>Stramenopiles</taxon>
        <taxon>Oomycota</taxon>
        <taxon>Peronosporomycetes</taxon>
        <taxon>Pythiales</taxon>
        <taxon>Pythiaceae</taxon>
        <taxon>Pythium</taxon>
    </lineage>
</organism>
<dbReference type="InterPro" id="IPR019821">
    <property type="entry name" value="Kinesin_motor_CS"/>
</dbReference>
<protein>
    <recommendedName>
        <fullName evidence="4">Kinesin-like protein</fullName>
    </recommendedName>
</protein>
<name>A0AAD5LEN6_PYTIN</name>
<dbReference type="GO" id="GO:0005874">
    <property type="term" value="C:microtubule"/>
    <property type="evidence" value="ECO:0007669"/>
    <property type="project" value="UniProtKB-KW"/>
</dbReference>
<evidence type="ECO:0000313" key="8">
    <source>
        <dbReference type="EMBL" id="KAJ0395448.1"/>
    </source>
</evidence>
<dbReference type="PANTHER" id="PTHR47969">
    <property type="entry name" value="CHROMOSOME-ASSOCIATED KINESIN KIF4A-RELATED"/>
    <property type="match status" value="1"/>
</dbReference>
<evidence type="ECO:0000256" key="4">
    <source>
        <dbReference type="RuleBase" id="RU000394"/>
    </source>
</evidence>
<dbReference type="EMBL" id="JAKCXM010000345">
    <property type="protein sequence ID" value="KAJ0395448.1"/>
    <property type="molecule type" value="Genomic_DNA"/>
</dbReference>
<dbReference type="Gene3D" id="3.40.850.10">
    <property type="entry name" value="Kinesin motor domain"/>
    <property type="match status" value="1"/>
</dbReference>
<dbReference type="CDD" id="cd00106">
    <property type="entry name" value="KISc"/>
    <property type="match status" value="1"/>
</dbReference>
<evidence type="ECO:0000256" key="5">
    <source>
        <dbReference type="SAM" id="Coils"/>
    </source>
</evidence>
<evidence type="ECO:0000259" key="7">
    <source>
        <dbReference type="PROSITE" id="PS50067"/>
    </source>
</evidence>
<dbReference type="GO" id="GO:0003777">
    <property type="term" value="F:microtubule motor activity"/>
    <property type="evidence" value="ECO:0007669"/>
    <property type="project" value="InterPro"/>
</dbReference>
<dbReference type="Pfam" id="PF00225">
    <property type="entry name" value="Kinesin"/>
    <property type="match status" value="1"/>
</dbReference>
<feature type="compositionally biased region" description="Basic and acidic residues" evidence="6">
    <location>
        <begin position="617"/>
        <end position="630"/>
    </location>
</feature>
<keyword evidence="9" id="KW-1185">Reference proteome</keyword>
<feature type="binding site" evidence="3">
    <location>
        <begin position="89"/>
        <end position="96"/>
    </location>
    <ligand>
        <name>ATP</name>
        <dbReference type="ChEBI" id="CHEBI:30616"/>
    </ligand>
</feature>
<feature type="coiled-coil region" evidence="5">
    <location>
        <begin position="406"/>
        <end position="433"/>
    </location>
</feature>
<dbReference type="GO" id="GO:0007018">
    <property type="term" value="P:microtubule-based movement"/>
    <property type="evidence" value="ECO:0007669"/>
    <property type="project" value="InterPro"/>
</dbReference>
<dbReference type="InterPro" id="IPR027640">
    <property type="entry name" value="Kinesin-like_fam"/>
</dbReference>
<evidence type="ECO:0000256" key="3">
    <source>
        <dbReference type="PROSITE-ProRule" id="PRU00283"/>
    </source>
</evidence>
<comment type="similarity">
    <text evidence="3 4">Belongs to the TRAFAC class myosin-kinesin ATPase superfamily. Kinesin family.</text>
</comment>
<feature type="region of interest" description="Disordered" evidence="6">
    <location>
        <begin position="589"/>
        <end position="697"/>
    </location>
</feature>
<dbReference type="Proteomes" id="UP001209570">
    <property type="component" value="Unassembled WGS sequence"/>
</dbReference>
<reference evidence="8" key="1">
    <citation type="submission" date="2021-12" db="EMBL/GenBank/DDBJ databases">
        <title>Prjna785345.</title>
        <authorList>
            <person name="Rujirawat T."/>
            <person name="Krajaejun T."/>
        </authorList>
    </citation>
    <scope>NUCLEOTIDE SEQUENCE</scope>
    <source>
        <strain evidence="8">Pi057C3</strain>
    </source>
</reference>
<keyword evidence="2 3" id="KW-0067">ATP-binding</keyword>
<evidence type="ECO:0000256" key="6">
    <source>
        <dbReference type="SAM" id="MobiDB-lite"/>
    </source>
</evidence>
<keyword evidence="4" id="KW-0493">Microtubule</keyword>
<dbReference type="InterPro" id="IPR027417">
    <property type="entry name" value="P-loop_NTPase"/>
</dbReference>
<keyword evidence="3 4" id="KW-0505">Motor protein</keyword>
<sequence>MTSREMELPRRIRVVVRVRPRLAREKTHACGSLQVDTQRHVVRCTARSFQFDQVFDGGTAQDAFFEQLQVGRMLDAVLDGYHATIFAYGQTGSGKTFTMEGYDYERPRDNQQSSSSAPQARVPTGSDTARIGLIPRTIRRLFARIDELSCASTTAPREFNVKCSFLQIYNEQVLDLLNPAHFLHHGRGSKPSRASRAQPGLRLRWTAQRDFYVENLCVLECSSPEQVLQHFQDGVKHKIMASHNLNAASSRSHCVFTLYVESASAAGSASASGDGDSHVLHSKLALVDLAGSERVDKTGATGVTLQESIGINKSLFVLRQVIQALSEDSSDTADARARAYIPYRDSKLTSLLKYSLGGNSWTLMIACLSPSDAYVDENLSTLVYASKAQSIANHPTKNEDPKTLLIQELRREVESLRAQLAQAQEVILQFQRLPSSSATTEMAASVPEVETEATPKAETQTPTVEKTQGANDTAAATTKLKLSVIDNVEMIKRLYATEKELRSRLTSTEATVGDLRHENRVLHVENQSLREKMEVLEYLVAHASPQEDADPEGRDDVQEIPEYGALAAPTSANELSIREPPAERIREVLRKSVGGRGNNKVAPSGGEAVAPHSQASRRQEKKPPRPEKETGLLSLSELRDLLSGKKASVPASVSQAVAANMSRSRKESRSNQASGDSARPTTAAPEPFSDRAATPTVSLLTTLQQQVQPVEATEDAGKDPLESLSELNRLLRVKAQLRRSSSFR</sequence>
<evidence type="ECO:0000256" key="1">
    <source>
        <dbReference type="ARBA" id="ARBA00022741"/>
    </source>
</evidence>
<dbReference type="PROSITE" id="PS00411">
    <property type="entry name" value="KINESIN_MOTOR_1"/>
    <property type="match status" value="1"/>
</dbReference>
<feature type="compositionally biased region" description="Polar residues" evidence="6">
    <location>
        <begin position="457"/>
        <end position="473"/>
    </location>
</feature>
<dbReference type="GO" id="GO:0051231">
    <property type="term" value="P:spindle elongation"/>
    <property type="evidence" value="ECO:0007669"/>
    <property type="project" value="TreeGrafter"/>
</dbReference>
<evidence type="ECO:0000256" key="2">
    <source>
        <dbReference type="ARBA" id="ARBA00022840"/>
    </source>
</evidence>
<accession>A0AAD5LEN6</accession>
<feature type="region of interest" description="Disordered" evidence="6">
    <location>
        <begin position="564"/>
        <end position="583"/>
    </location>
</feature>
<dbReference type="PRINTS" id="PR00380">
    <property type="entry name" value="KINESINHEAVY"/>
</dbReference>
<dbReference type="SUPFAM" id="SSF52540">
    <property type="entry name" value="P-loop containing nucleoside triphosphate hydrolases"/>
    <property type="match status" value="1"/>
</dbReference>
<feature type="region of interest" description="Disordered" evidence="6">
    <location>
        <begin position="439"/>
        <end position="473"/>
    </location>
</feature>
<gene>
    <name evidence="8" type="ORF">P43SY_007773</name>
</gene>
<dbReference type="PANTHER" id="PTHR47969:SF33">
    <property type="entry name" value="KINESIN-LIKE PROTEIN"/>
    <property type="match status" value="1"/>
</dbReference>
<keyword evidence="1 3" id="KW-0547">Nucleotide-binding</keyword>
<dbReference type="GO" id="GO:0005875">
    <property type="term" value="C:microtubule associated complex"/>
    <property type="evidence" value="ECO:0007669"/>
    <property type="project" value="TreeGrafter"/>
</dbReference>
<proteinExistence type="inferred from homology"/>
<dbReference type="GO" id="GO:0008017">
    <property type="term" value="F:microtubule binding"/>
    <property type="evidence" value="ECO:0007669"/>
    <property type="project" value="InterPro"/>
</dbReference>
<dbReference type="InterPro" id="IPR001752">
    <property type="entry name" value="Kinesin_motor_dom"/>
</dbReference>
<comment type="caution">
    <text evidence="8">The sequence shown here is derived from an EMBL/GenBank/DDBJ whole genome shotgun (WGS) entry which is preliminary data.</text>
</comment>